<dbReference type="KEGG" id="kphy:AOZ06_09775"/>
<feature type="binding site" evidence="3">
    <location>
        <position position="198"/>
    </location>
    <ligand>
        <name>a divalent metal cation</name>
        <dbReference type="ChEBI" id="CHEBI:60240"/>
    </ligand>
</feature>
<organism evidence="5 6">
    <name type="scientific">Kibdelosporangium phytohabitans</name>
    <dbReference type="NCBI Taxonomy" id="860235"/>
    <lineage>
        <taxon>Bacteria</taxon>
        <taxon>Bacillati</taxon>
        <taxon>Actinomycetota</taxon>
        <taxon>Actinomycetes</taxon>
        <taxon>Pseudonocardiales</taxon>
        <taxon>Pseudonocardiaceae</taxon>
        <taxon>Kibdelosporangium</taxon>
    </lineage>
</organism>
<feature type="binding site" evidence="3">
    <location>
        <position position="105"/>
    </location>
    <ligand>
        <name>substrate</name>
    </ligand>
</feature>
<feature type="active site" description="Proton donor/acceptor" evidence="2">
    <location>
        <position position="198"/>
    </location>
</feature>
<evidence type="ECO:0000313" key="5">
    <source>
        <dbReference type="EMBL" id="ALG07173.1"/>
    </source>
</evidence>
<evidence type="ECO:0000313" key="6">
    <source>
        <dbReference type="Proteomes" id="UP000063699"/>
    </source>
</evidence>
<dbReference type="SUPFAM" id="SSF63829">
    <property type="entry name" value="Calcium-dependent phosphotriesterase"/>
    <property type="match status" value="1"/>
</dbReference>
<evidence type="ECO:0000256" key="2">
    <source>
        <dbReference type="PIRSR" id="PIRSR605511-1"/>
    </source>
</evidence>
<dbReference type="PRINTS" id="PR01790">
    <property type="entry name" value="SMP30FAMILY"/>
</dbReference>
<dbReference type="PANTHER" id="PTHR10907">
    <property type="entry name" value="REGUCALCIN"/>
    <property type="match status" value="1"/>
</dbReference>
<dbReference type="InterPro" id="IPR011042">
    <property type="entry name" value="6-blade_b-propeller_TolB-like"/>
</dbReference>
<protein>
    <submittedName>
        <fullName evidence="5">Calcium-binding protein</fullName>
    </submittedName>
</protein>
<sequence length="291" mass="30672">MTVSRVVTDRFEIAVRAEATLGEGPTWDAMTSTLLWVDILAPEIHRWNPSTGADETTTAPQDVGAAKPRVGGGLVLNLRDGIAIVDSAGQHRWLVYWAKDGVRGNDAAVDAAGRLWAGTMRYDEADGGGWLARVEPDGKATVVLDKVTISNGVAWSPDSTLMYYADTPTGVVDVLDYDVASGTVSGRRQFVDVDGSPDGMCVDADGCLWVALWGAGQVRRYTPDGNFDRAITVPASNTTACCFGGDRLTDLYITTARAGLSDADLAREPLSGSVFVVPDAGAGLPSTVFAG</sequence>
<dbReference type="STRING" id="860235.AOZ06_09775"/>
<dbReference type="Pfam" id="PF08450">
    <property type="entry name" value="SGL"/>
    <property type="match status" value="1"/>
</dbReference>
<comment type="similarity">
    <text evidence="1">Belongs to the SMP-30/CGR1 family.</text>
</comment>
<keyword evidence="3" id="KW-0862">Zinc</keyword>
<dbReference type="PANTHER" id="PTHR10907:SF47">
    <property type="entry name" value="REGUCALCIN"/>
    <property type="match status" value="1"/>
</dbReference>
<dbReference type="Gene3D" id="2.120.10.30">
    <property type="entry name" value="TolB, C-terminal domain"/>
    <property type="match status" value="1"/>
</dbReference>
<accession>A0A0N9HY44</accession>
<evidence type="ECO:0000256" key="1">
    <source>
        <dbReference type="ARBA" id="ARBA00008853"/>
    </source>
</evidence>
<proteinExistence type="inferred from homology"/>
<dbReference type="InterPro" id="IPR013658">
    <property type="entry name" value="SGL"/>
</dbReference>
<dbReference type="EMBL" id="CP012752">
    <property type="protein sequence ID" value="ALG07173.1"/>
    <property type="molecule type" value="Genomic_DNA"/>
</dbReference>
<evidence type="ECO:0000259" key="4">
    <source>
        <dbReference type="Pfam" id="PF08450"/>
    </source>
</evidence>
<dbReference type="InterPro" id="IPR005511">
    <property type="entry name" value="SMP-30"/>
</dbReference>
<dbReference type="Proteomes" id="UP000063699">
    <property type="component" value="Chromosome"/>
</dbReference>
<feature type="binding site" evidence="3">
    <location>
        <position position="23"/>
    </location>
    <ligand>
        <name>a divalent metal cation</name>
        <dbReference type="ChEBI" id="CHEBI:60240"/>
    </ligand>
</feature>
<name>A0A0N9HY44_9PSEU</name>
<dbReference type="GO" id="GO:0019853">
    <property type="term" value="P:L-ascorbic acid biosynthetic process"/>
    <property type="evidence" value="ECO:0007669"/>
    <property type="project" value="TreeGrafter"/>
</dbReference>
<reference evidence="5 6" key="1">
    <citation type="submission" date="2015-07" db="EMBL/GenBank/DDBJ databases">
        <title>Genome sequencing of Kibdelosporangium phytohabitans.</title>
        <authorList>
            <person name="Qin S."/>
            <person name="Xing K."/>
        </authorList>
    </citation>
    <scope>NUCLEOTIDE SEQUENCE [LARGE SCALE GENOMIC DNA]</scope>
    <source>
        <strain evidence="5 6">KLBMP1111</strain>
    </source>
</reference>
<feature type="binding site" evidence="3">
    <location>
        <position position="103"/>
    </location>
    <ligand>
        <name>substrate</name>
    </ligand>
</feature>
<dbReference type="AlphaFoldDB" id="A0A0N9HY44"/>
<dbReference type="OrthoDB" id="2633250at2"/>
<keyword evidence="3" id="KW-0479">Metal-binding</keyword>
<dbReference type="GO" id="GO:0005509">
    <property type="term" value="F:calcium ion binding"/>
    <property type="evidence" value="ECO:0007669"/>
    <property type="project" value="TreeGrafter"/>
</dbReference>
<dbReference type="GO" id="GO:0004341">
    <property type="term" value="F:gluconolactonase activity"/>
    <property type="evidence" value="ECO:0007669"/>
    <property type="project" value="TreeGrafter"/>
</dbReference>
<comment type="cofactor">
    <cofactor evidence="3">
        <name>Zn(2+)</name>
        <dbReference type="ChEBI" id="CHEBI:29105"/>
    </cofactor>
    <text evidence="3">Binds 1 divalent metal cation per subunit.</text>
</comment>
<evidence type="ECO:0000256" key="3">
    <source>
        <dbReference type="PIRSR" id="PIRSR605511-2"/>
    </source>
</evidence>
<feature type="binding site" evidence="3">
    <location>
        <position position="151"/>
    </location>
    <ligand>
        <name>a divalent metal cation</name>
        <dbReference type="ChEBI" id="CHEBI:60240"/>
    </ligand>
</feature>
<feature type="binding site" evidence="3">
    <location>
        <position position="123"/>
    </location>
    <ligand>
        <name>substrate</name>
    </ligand>
</feature>
<gene>
    <name evidence="5" type="ORF">AOZ06_09775</name>
</gene>
<keyword evidence="6" id="KW-1185">Reference proteome</keyword>
<feature type="domain" description="SMP-30/Gluconolactonase/LRE-like region" evidence="4">
    <location>
        <begin position="21"/>
        <end position="257"/>
    </location>
</feature>